<reference evidence="2" key="1">
    <citation type="submission" date="2022-08" db="EMBL/GenBank/DDBJ databases">
        <title>Novel sulfate-reducing endosymbionts in the free-living metamonad Anaeramoeba.</title>
        <authorList>
            <person name="Jerlstrom-Hultqvist J."/>
            <person name="Cepicka I."/>
            <person name="Gallot-Lavallee L."/>
            <person name="Salas-Leiva D."/>
            <person name="Curtis B.A."/>
            <person name="Zahonova K."/>
            <person name="Pipaliya S."/>
            <person name="Dacks J."/>
            <person name="Roger A.J."/>
        </authorList>
    </citation>
    <scope>NUCLEOTIDE SEQUENCE</scope>
    <source>
        <strain evidence="2">Schooner1</strain>
    </source>
</reference>
<gene>
    <name evidence="2" type="ORF">M0813_12622</name>
</gene>
<evidence type="ECO:0000256" key="1">
    <source>
        <dbReference type="SAM" id="MobiDB-lite"/>
    </source>
</evidence>
<dbReference type="Proteomes" id="UP001150062">
    <property type="component" value="Unassembled WGS sequence"/>
</dbReference>
<name>A0ABQ8ZBK3_9EUKA</name>
<feature type="compositionally biased region" description="Low complexity" evidence="1">
    <location>
        <begin position="15"/>
        <end position="26"/>
    </location>
</feature>
<protein>
    <submittedName>
        <fullName evidence="2">Uncharacterized protein</fullName>
    </submittedName>
</protein>
<dbReference type="EMBL" id="JAOAOG010000026">
    <property type="protein sequence ID" value="KAJ6254065.1"/>
    <property type="molecule type" value="Genomic_DNA"/>
</dbReference>
<comment type="caution">
    <text evidence="2">The sequence shown here is derived from an EMBL/GenBank/DDBJ whole genome shotgun (WGS) entry which is preliminary data.</text>
</comment>
<evidence type="ECO:0000313" key="3">
    <source>
        <dbReference type="Proteomes" id="UP001150062"/>
    </source>
</evidence>
<feature type="compositionally biased region" description="Basic residues" evidence="1">
    <location>
        <begin position="27"/>
        <end position="41"/>
    </location>
</feature>
<evidence type="ECO:0000313" key="2">
    <source>
        <dbReference type="EMBL" id="KAJ6254065.1"/>
    </source>
</evidence>
<feature type="region of interest" description="Disordered" evidence="1">
    <location>
        <begin position="86"/>
        <end position="116"/>
    </location>
</feature>
<feature type="region of interest" description="Disordered" evidence="1">
    <location>
        <begin position="1"/>
        <end position="65"/>
    </location>
</feature>
<accession>A0ABQ8ZBK3</accession>
<feature type="compositionally biased region" description="Polar residues" evidence="1">
    <location>
        <begin position="47"/>
        <end position="65"/>
    </location>
</feature>
<organism evidence="2 3">
    <name type="scientific">Anaeramoeba flamelloides</name>
    <dbReference type="NCBI Taxonomy" id="1746091"/>
    <lineage>
        <taxon>Eukaryota</taxon>
        <taxon>Metamonada</taxon>
        <taxon>Anaeramoebidae</taxon>
        <taxon>Anaeramoeba</taxon>
    </lineage>
</organism>
<sequence>MRIEKTNTISKNYSQNQQNLEKNLNNQKHKKKKRLKKKKKSQYQNNMTQSLPNIRSTNQVNNSPSQITQELLELTLSNDKNIFKKKKKKLKQNSDNNLKQDWNSFPEQNRKRSIEN</sequence>
<proteinExistence type="predicted"/>
<keyword evidence="3" id="KW-1185">Reference proteome</keyword>
<feature type="compositionally biased region" description="Polar residues" evidence="1">
    <location>
        <begin position="1"/>
        <end position="14"/>
    </location>
</feature>